<comment type="subcellular location">
    <subcellularLocation>
        <location evidence="9">Cell membrane</location>
        <topology evidence="9">Multi-pass membrane protein</topology>
    </subcellularLocation>
    <subcellularLocation>
        <location evidence="1">Membrane</location>
        <topology evidence="1">Multi-pass membrane protein</topology>
    </subcellularLocation>
</comment>
<dbReference type="SUPFAM" id="SSF81321">
    <property type="entry name" value="Family A G protein-coupled receptor-like"/>
    <property type="match status" value="1"/>
</dbReference>
<evidence type="ECO:0000256" key="3">
    <source>
        <dbReference type="ARBA" id="ARBA00022989"/>
    </source>
</evidence>
<feature type="transmembrane region" description="Helical" evidence="9">
    <location>
        <begin position="268"/>
        <end position="288"/>
    </location>
</feature>
<comment type="similarity">
    <text evidence="8">Belongs to the G-protein coupled receptor 1 family.</text>
</comment>
<dbReference type="FunFam" id="1.20.1070.10:FF:000003">
    <property type="entry name" value="Olfactory receptor"/>
    <property type="match status" value="1"/>
</dbReference>
<dbReference type="PANTHER" id="PTHR48018">
    <property type="entry name" value="OLFACTORY RECEPTOR"/>
    <property type="match status" value="1"/>
</dbReference>
<evidence type="ECO:0000256" key="4">
    <source>
        <dbReference type="ARBA" id="ARBA00023040"/>
    </source>
</evidence>
<dbReference type="EMBL" id="DYDO01000001">
    <property type="protein sequence ID" value="DBA32783.1"/>
    <property type="molecule type" value="Genomic_DNA"/>
</dbReference>
<dbReference type="Pfam" id="PF13853">
    <property type="entry name" value="7tm_4"/>
    <property type="match status" value="1"/>
</dbReference>
<organism evidence="11 12">
    <name type="scientific">Pyxicephalus adspersus</name>
    <name type="common">African bullfrog</name>
    <dbReference type="NCBI Taxonomy" id="30357"/>
    <lineage>
        <taxon>Eukaryota</taxon>
        <taxon>Metazoa</taxon>
        <taxon>Chordata</taxon>
        <taxon>Craniata</taxon>
        <taxon>Vertebrata</taxon>
        <taxon>Euteleostomi</taxon>
        <taxon>Amphibia</taxon>
        <taxon>Batrachia</taxon>
        <taxon>Anura</taxon>
        <taxon>Neobatrachia</taxon>
        <taxon>Ranoidea</taxon>
        <taxon>Pyxicephalidae</taxon>
        <taxon>Pyxicephalinae</taxon>
        <taxon>Pyxicephalus</taxon>
    </lineage>
</organism>
<keyword evidence="3 9" id="KW-1133">Transmembrane helix</keyword>
<dbReference type="GO" id="GO:0005886">
    <property type="term" value="C:plasma membrane"/>
    <property type="evidence" value="ECO:0007669"/>
    <property type="project" value="UniProtKB-SubCell"/>
</dbReference>
<keyword evidence="6 8" id="KW-0675">Receptor</keyword>
<reference evidence="11" key="1">
    <citation type="thesis" date="2020" institute="ProQuest LLC" country="789 East Eisenhower Parkway, Ann Arbor, MI, USA">
        <title>Comparative Genomics and Chromosome Evolution.</title>
        <authorList>
            <person name="Mudd A.B."/>
        </authorList>
    </citation>
    <scope>NUCLEOTIDE SEQUENCE</scope>
    <source>
        <strain evidence="11">1538</strain>
        <tissue evidence="11">Blood</tissue>
    </source>
</reference>
<dbReference type="PROSITE" id="PS50262">
    <property type="entry name" value="G_PROTEIN_RECEP_F1_2"/>
    <property type="match status" value="1"/>
</dbReference>
<name>A0AAV3BA96_PYXAD</name>
<dbReference type="PRINTS" id="PR00245">
    <property type="entry name" value="OLFACTORYR"/>
</dbReference>
<dbReference type="CDD" id="cd15230">
    <property type="entry name" value="7tmA_OR5-like"/>
    <property type="match status" value="1"/>
</dbReference>
<feature type="domain" description="G-protein coupled receptors family 1 profile" evidence="10">
    <location>
        <begin position="37"/>
        <end position="286"/>
    </location>
</feature>
<evidence type="ECO:0000256" key="6">
    <source>
        <dbReference type="ARBA" id="ARBA00023170"/>
    </source>
</evidence>
<dbReference type="InterPro" id="IPR000276">
    <property type="entry name" value="GPCR_Rhodpsn"/>
</dbReference>
<evidence type="ECO:0000313" key="11">
    <source>
        <dbReference type="EMBL" id="DBA32783.1"/>
    </source>
</evidence>
<dbReference type="Proteomes" id="UP001181693">
    <property type="component" value="Unassembled WGS sequence"/>
</dbReference>
<proteinExistence type="inferred from homology"/>
<keyword evidence="9" id="KW-1003">Cell membrane</keyword>
<evidence type="ECO:0000256" key="9">
    <source>
        <dbReference type="RuleBase" id="RU363047"/>
    </source>
</evidence>
<keyword evidence="9" id="KW-0552">Olfaction</keyword>
<evidence type="ECO:0000256" key="8">
    <source>
        <dbReference type="RuleBase" id="RU000688"/>
    </source>
</evidence>
<evidence type="ECO:0000313" key="12">
    <source>
        <dbReference type="Proteomes" id="UP001181693"/>
    </source>
</evidence>
<dbReference type="GO" id="GO:0004984">
    <property type="term" value="F:olfactory receptor activity"/>
    <property type="evidence" value="ECO:0007669"/>
    <property type="project" value="InterPro"/>
</dbReference>
<dbReference type="PROSITE" id="PS00237">
    <property type="entry name" value="G_PROTEIN_RECEP_F1_1"/>
    <property type="match status" value="1"/>
</dbReference>
<dbReference type="PRINTS" id="PR00237">
    <property type="entry name" value="GPCRRHODOPSN"/>
</dbReference>
<sequence>MYTFHSELILRGLTENPDLKFPLFLVFLLIYCTSVLGNTGIIVAIHMDPDLHTPMYFFVSQLAMLDLFYTSVITPNTLADFNRRIKSITVLRCAIQFLFYGGSATTESYLLAVMAYDRFVAIHQPLQYIKIMSKSVCKMLVAAAYIAGYFNVCIQTGFTFKLNYLKDNVIDHFYCDMLPIVKLTCSDIYINEVVIFIFGGFASVSCLSVILYSYVNILVTILRIQSAKGRSKAFSTCASHLTCVSIFYGTVIFTYLRPPSEYMQDNDKAIAVCYTVVIPMLNPIIYSLRNREVKKAITKIVNKQKLLPIYR</sequence>
<keyword evidence="7 8" id="KW-0807">Transducer</keyword>
<dbReference type="InterPro" id="IPR000725">
    <property type="entry name" value="Olfact_rcpt"/>
</dbReference>
<gene>
    <name evidence="11" type="ORF">GDO54_000547</name>
</gene>
<feature type="transmembrane region" description="Helical" evidence="9">
    <location>
        <begin position="193"/>
        <end position="221"/>
    </location>
</feature>
<feature type="transmembrane region" description="Helical" evidence="9">
    <location>
        <begin position="21"/>
        <end position="45"/>
    </location>
</feature>
<feature type="transmembrane region" description="Helical" evidence="9">
    <location>
        <begin position="233"/>
        <end position="256"/>
    </location>
</feature>
<accession>A0AAV3BA96</accession>
<dbReference type="InterPro" id="IPR017452">
    <property type="entry name" value="GPCR_Rhodpsn_7TM"/>
</dbReference>
<keyword evidence="12" id="KW-1185">Reference proteome</keyword>
<protein>
    <recommendedName>
        <fullName evidence="9">Olfactory receptor</fullName>
    </recommendedName>
</protein>
<evidence type="ECO:0000256" key="7">
    <source>
        <dbReference type="ARBA" id="ARBA00023224"/>
    </source>
</evidence>
<keyword evidence="4 8" id="KW-0297">G-protein coupled receptor</keyword>
<feature type="transmembrane region" description="Helical" evidence="9">
    <location>
        <begin position="57"/>
        <end position="78"/>
    </location>
</feature>
<dbReference type="GO" id="GO:0004930">
    <property type="term" value="F:G protein-coupled receptor activity"/>
    <property type="evidence" value="ECO:0007669"/>
    <property type="project" value="UniProtKB-KW"/>
</dbReference>
<feature type="transmembrane region" description="Helical" evidence="9">
    <location>
        <begin position="139"/>
        <end position="158"/>
    </location>
</feature>
<dbReference type="Gene3D" id="1.20.1070.10">
    <property type="entry name" value="Rhodopsin 7-helix transmembrane proteins"/>
    <property type="match status" value="1"/>
</dbReference>
<keyword evidence="2 8" id="KW-0812">Transmembrane</keyword>
<keyword evidence="9" id="KW-0716">Sensory transduction</keyword>
<evidence type="ECO:0000259" key="10">
    <source>
        <dbReference type="PROSITE" id="PS50262"/>
    </source>
</evidence>
<evidence type="ECO:0000256" key="2">
    <source>
        <dbReference type="ARBA" id="ARBA00022692"/>
    </source>
</evidence>
<keyword evidence="5 9" id="KW-0472">Membrane</keyword>
<evidence type="ECO:0000256" key="1">
    <source>
        <dbReference type="ARBA" id="ARBA00004141"/>
    </source>
</evidence>
<dbReference type="AlphaFoldDB" id="A0AAV3BA96"/>
<evidence type="ECO:0000256" key="5">
    <source>
        <dbReference type="ARBA" id="ARBA00023136"/>
    </source>
</evidence>
<comment type="caution">
    <text evidence="11">The sequence shown here is derived from an EMBL/GenBank/DDBJ whole genome shotgun (WGS) entry which is preliminary data.</text>
</comment>